<dbReference type="Proteomes" id="UP001472677">
    <property type="component" value="Unassembled WGS sequence"/>
</dbReference>
<keyword evidence="2" id="KW-1185">Reference proteome</keyword>
<reference evidence="1 2" key="1">
    <citation type="journal article" date="2024" name="G3 (Bethesda)">
        <title>Genome assembly of Hibiscus sabdariffa L. provides insights into metabolisms of medicinal natural products.</title>
        <authorList>
            <person name="Kim T."/>
        </authorList>
    </citation>
    <scope>NUCLEOTIDE SEQUENCE [LARGE SCALE GENOMIC DNA]</scope>
    <source>
        <strain evidence="1">TK-2024</strain>
        <tissue evidence="1">Old leaves</tissue>
    </source>
</reference>
<comment type="caution">
    <text evidence="1">The sequence shown here is derived from an EMBL/GenBank/DDBJ whole genome shotgun (WGS) entry which is preliminary data.</text>
</comment>
<accession>A0ABR2EMK2</accession>
<proteinExistence type="predicted"/>
<protein>
    <submittedName>
        <fullName evidence="1">Uncharacterized protein</fullName>
    </submittedName>
</protein>
<dbReference type="EMBL" id="JBBPBM010000012">
    <property type="protein sequence ID" value="KAK8563090.1"/>
    <property type="molecule type" value="Genomic_DNA"/>
</dbReference>
<sequence length="193" mass="21810">MASHSIANLAFIRDSFHGGYYIYINIMSVEASYSTFDTMTLRRLLPTELVRALGRATAHRHSENMVAEMEGKASPKRRKALNRSINNRLLEAIERAKNNGGGGAVVSRVDEDGVLRMKIVVRKQDLKHVLGIINGEDNVAANYYKYYRPSSPSSISVEERLNLLRRKHLLRSNAMIKKSGHCWSPELQSIPEE</sequence>
<evidence type="ECO:0000313" key="1">
    <source>
        <dbReference type="EMBL" id="KAK8563090.1"/>
    </source>
</evidence>
<gene>
    <name evidence="1" type="ORF">V6N12_011147</name>
</gene>
<organism evidence="1 2">
    <name type="scientific">Hibiscus sabdariffa</name>
    <name type="common">roselle</name>
    <dbReference type="NCBI Taxonomy" id="183260"/>
    <lineage>
        <taxon>Eukaryota</taxon>
        <taxon>Viridiplantae</taxon>
        <taxon>Streptophyta</taxon>
        <taxon>Embryophyta</taxon>
        <taxon>Tracheophyta</taxon>
        <taxon>Spermatophyta</taxon>
        <taxon>Magnoliopsida</taxon>
        <taxon>eudicotyledons</taxon>
        <taxon>Gunneridae</taxon>
        <taxon>Pentapetalae</taxon>
        <taxon>rosids</taxon>
        <taxon>malvids</taxon>
        <taxon>Malvales</taxon>
        <taxon>Malvaceae</taxon>
        <taxon>Malvoideae</taxon>
        <taxon>Hibiscus</taxon>
    </lineage>
</organism>
<name>A0ABR2EMK2_9ROSI</name>
<evidence type="ECO:0000313" key="2">
    <source>
        <dbReference type="Proteomes" id="UP001472677"/>
    </source>
</evidence>